<evidence type="ECO:0000313" key="4">
    <source>
        <dbReference type="EMBL" id="KAJ9177920.1"/>
    </source>
</evidence>
<feature type="region of interest" description="Disordered" evidence="2">
    <location>
        <begin position="169"/>
        <end position="197"/>
    </location>
</feature>
<dbReference type="Pfam" id="PF11250">
    <property type="entry name" value="FAF"/>
    <property type="match status" value="1"/>
</dbReference>
<gene>
    <name evidence="4" type="ORF">P3X46_009848</name>
</gene>
<name>A0ABQ9MEX6_HEVBR</name>
<proteinExistence type="inferred from homology"/>
<dbReference type="PANTHER" id="PTHR33155:SF9">
    <property type="entry name" value="FANTASTIC FOUR-LIKE PROTEIN (DUF3049)"/>
    <property type="match status" value="1"/>
</dbReference>
<reference evidence="4" key="1">
    <citation type="journal article" date="2023" name="Plant Biotechnol. J.">
        <title>Chromosome-level wild Hevea brasiliensis genome provides new tools for genomic-assisted breeding and valuable loci to elevate rubber yield.</title>
        <authorList>
            <person name="Cheng H."/>
            <person name="Song X."/>
            <person name="Hu Y."/>
            <person name="Wu T."/>
            <person name="Yang Q."/>
            <person name="An Z."/>
            <person name="Feng S."/>
            <person name="Deng Z."/>
            <person name="Wu W."/>
            <person name="Zeng X."/>
            <person name="Tu M."/>
            <person name="Wang X."/>
            <person name="Huang H."/>
        </authorList>
    </citation>
    <scope>NUCLEOTIDE SEQUENCE</scope>
    <source>
        <strain evidence="4">MT/VB/25A 57/8</strain>
    </source>
</reference>
<dbReference type="InterPro" id="IPR046431">
    <property type="entry name" value="FAF_dom"/>
</dbReference>
<evidence type="ECO:0000313" key="5">
    <source>
        <dbReference type="Proteomes" id="UP001174677"/>
    </source>
</evidence>
<dbReference type="Proteomes" id="UP001174677">
    <property type="component" value="Chromosome 6"/>
</dbReference>
<accession>A0ABQ9MEX6</accession>
<feature type="region of interest" description="Disordered" evidence="2">
    <location>
        <begin position="252"/>
        <end position="280"/>
    </location>
</feature>
<feature type="domain" description="FAF" evidence="3">
    <location>
        <begin position="193"/>
        <end position="246"/>
    </location>
</feature>
<protein>
    <recommendedName>
        <fullName evidence="3">FAF domain-containing protein</fullName>
    </recommendedName>
</protein>
<comment type="similarity">
    <text evidence="1">Belongs to the fantastic four family.</text>
</comment>
<dbReference type="InterPro" id="IPR021410">
    <property type="entry name" value="FAF"/>
</dbReference>
<evidence type="ECO:0000256" key="2">
    <source>
        <dbReference type="SAM" id="MobiDB-lite"/>
    </source>
</evidence>
<keyword evidence="5" id="KW-1185">Reference proteome</keyword>
<evidence type="ECO:0000259" key="3">
    <source>
        <dbReference type="Pfam" id="PF11250"/>
    </source>
</evidence>
<sequence length="280" mass="31739">MATCGSLQHIFENPLQETPTILESLPSWKQIKPVKPIEQSSFNDIFGKVHFKENSDSSSLSPSFPVSSFSSPSSSFIDLIPHAPTLNLDKNDSLGNEYESKKSSSLDYFSNTPTNHLYTGGHKNGDSFSPRNYESLQLCTEGLGFESFDDVEYLKNDINEDWQYHEEKASITRHSTPENLSGEIRRSKQSGRAFPPPISCIGKSGKPWVSFKSYRHDGRFVLKQVRIPSQEVLHAYREDGRLKLQFVQQSDEILEDDDEVGGEENYTENDEQEENEETGK</sequence>
<dbReference type="PANTHER" id="PTHR33155">
    <property type="entry name" value="FANTASTIC FOUR-LIKE PROTEIN (DUF3049)"/>
    <property type="match status" value="1"/>
</dbReference>
<evidence type="ECO:0000256" key="1">
    <source>
        <dbReference type="ARBA" id="ARBA00008690"/>
    </source>
</evidence>
<organism evidence="4 5">
    <name type="scientific">Hevea brasiliensis</name>
    <name type="common">Para rubber tree</name>
    <name type="synonym">Siphonia brasiliensis</name>
    <dbReference type="NCBI Taxonomy" id="3981"/>
    <lineage>
        <taxon>Eukaryota</taxon>
        <taxon>Viridiplantae</taxon>
        <taxon>Streptophyta</taxon>
        <taxon>Embryophyta</taxon>
        <taxon>Tracheophyta</taxon>
        <taxon>Spermatophyta</taxon>
        <taxon>Magnoliopsida</taxon>
        <taxon>eudicotyledons</taxon>
        <taxon>Gunneridae</taxon>
        <taxon>Pentapetalae</taxon>
        <taxon>rosids</taxon>
        <taxon>fabids</taxon>
        <taxon>Malpighiales</taxon>
        <taxon>Euphorbiaceae</taxon>
        <taxon>Crotonoideae</taxon>
        <taxon>Micrandreae</taxon>
        <taxon>Hevea</taxon>
    </lineage>
</organism>
<dbReference type="EMBL" id="JARPOI010000006">
    <property type="protein sequence ID" value="KAJ9177920.1"/>
    <property type="molecule type" value="Genomic_DNA"/>
</dbReference>
<comment type="caution">
    <text evidence="4">The sequence shown here is derived from an EMBL/GenBank/DDBJ whole genome shotgun (WGS) entry which is preliminary data.</text>
</comment>